<feature type="compositionally biased region" description="Basic and acidic residues" evidence="1">
    <location>
        <begin position="421"/>
        <end position="447"/>
    </location>
</feature>
<reference evidence="2" key="1">
    <citation type="thesis" date="2020" institute="ProQuest LLC" country="789 East Eisenhower Parkway, Ann Arbor, MI, USA">
        <title>Comparative Genomics and Chromosome Evolution.</title>
        <authorList>
            <person name="Mudd A.B."/>
        </authorList>
    </citation>
    <scope>NUCLEOTIDE SEQUENCE</scope>
    <source>
        <strain evidence="2">HN-11 Male</strain>
        <tissue evidence="2">Kidney and liver</tissue>
    </source>
</reference>
<organism evidence="2 3">
    <name type="scientific">Eleutherodactylus coqui</name>
    <name type="common">Puerto Rican coqui</name>
    <dbReference type="NCBI Taxonomy" id="57060"/>
    <lineage>
        <taxon>Eukaryota</taxon>
        <taxon>Metazoa</taxon>
        <taxon>Chordata</taxon>
        <taxon>Craniata</taxon>
        <taxon>Vertebrata</taxon>
        <taxon>Euteleostomi</taxon>
        <taxon>Amphibia</taxon>
        <taxon>Batrachia</taxon>
        <taxon>Anura</taxon>
        <taxon>Neobatrachia</taxon>
        <taxon>Hyloidea</taxon>
        <taxon>Eleutherodactylidae</taxon>
        <taxon>Eleutherodactylinae</taxon>
        <taxon>Eleutherodactylus</taxon>
        <taxon>Eleutherodactylus</taxon>
    </lineage>
</organism>
<feature type="region of interest" description="Disordered" evidence="1">
    <location>
        <begin position="33"/>
        <end position="54"/>
    </location>
</feature>
<dbReference type="Proteomes" id="UP000770717">
    <property type="component" value="Unassembled WGS sequence"/>
</dbReference>
<feature type="region of interest" description="Disordered" evidence="1">
    <location>
        <begin position="1"/>
        <end position="21"/>
    </location>
</feature>
<evidence type="ECO:0000313" key="3">
    <source>
        <dbReference type="Proteomes" id="UP000770717"/>
    </source>
</evidence>
<feature type="region of interest" description="Disordered" evidence="1">
    <location>
        <begin position="377"/>
        <end position="447"/>
    </location>
</feature>
<evidence type="ECO:0000256" key="1">
    <source>
        <dbReference type="SAM" id="MobiDB-lite"/>
    </source>
</evidence>
<name>A0A8J6B7E6_ELECQ</name>
<comment type="caution">
    <text evidence="2">The sequence shown here is derived from an EMBL/GenBank/DDBJ whole genome shotgun (WGS) entry which is preliminary data.</text>
</comment>
<dbReference type="AlphaFoldDB" id="A0A8J6B7E6"/>
<proteinExistence type="predicted"/>
<accession>A0A8J6B7E6</accession>
<protein>
    <recommendedName>
        <fullName evidence="4">Activating transcription factor 7 interacting protein 2</fullName>
    </recommendedName>
</protein>
<feature type="compositionally biased region" description="Basic residues" evidence="1">
    <location>
        <begin position="10"/>
        <end position="19"/>
    </location>
</feature>
<evidence type="ECO:0000313" key="2">
    <source>
        <dbReference type="EMBL" id="KAG9465452.1"/>
    </source>
</evidence>
<feature type="compositionally biased region" description="Polar residues" evidence="1">
    <location>
        <begin position="141"/>
        <end position="156"/>
    </location>
</feature>
<feature type="region of interest" description="Disordered" evidence="1">
    <location>
        <begin position="221"/>
        <end position="243"/>
    </location>
</feature>
<feature type="compositionally biased region" description="Polar residues" evidence="1">
    <location>
        <begin position="377"/>
        <end position="388"/>
    </location>
</feature>
<evidence type="ECO:0008006" key="4">
    <source>
        <dbReference type="Google" id="ProtNLM"/>
    </source>
</evidence>
<sequence>DFAMSPRNGSVKKKFRARKTMTASCREQLATLKLKNSSKSKKTGKEPPNKTVQPPELICETNFTAQDNAVAKLNKSQGVFPNGLKVSIEVSQVDSGINIGCSYNETWEGISKKSEDVPFSHTTHFVVRDFNNAATEDDVTGSDQVPSPANEESQAMSEDMLHTAESTHVQEGAGAGCEQTGIECSTISENLNASITVKIIEDQSYKKTLCTDDVTPTLPSDTDIADVSKNELDPSNCVTDGPKVLNTPSTLSAISDPEYDDAVGGCEKKRACSENGDVPAAKRAKTSNSVLLDEIQCLIDRRINILFKDHFEEQMQTLIRQVDVVRKDGNHANDIARHLRRIRRLERRLKCAVHIQKKLTTCSTDLTPITSSPVEICSTNATSDTSTVLPPAETETRPRTPPPELNTTSSNMELVVLSDNESERPSGSKQGQSEDSKNSTAKVDRAA</sequence>
<dbReference type="EMBL" id="WNTK01003041">
    <property type="protein sequence ID" value="KAG9465452.1"/>
    <property type="molecule type" value="Genomic_DNA"/>
</dbReference>
<feature type="non-terminal residue" evidence="2">
    <location>
        <position position="1"/>
    </location>
</feature>
<keyword evidence="3" id="KW-1185">Reference proteome</keyword>
<feature type="region of interest" description="Disordered" evidence="1">
    <location>
        <begin position="136"/>
        <end position="156"/>
    </location>
</feature>
<dbReference type="OrthoDB" id="2434995at2759"/>
<feature type="non-terminal residue" evidence="2">
    <location>
        <position position="447"/>
    </location>
</feature>
<gene>
    <name evidence="2" type="ORF">GDO78_018339</name>
</gene>